<reference evidence="19" key="1">
    <citation type="submission" date="2016-09" db="EMBL/GenBank/DDBJ databases">
        <authorList>
            <person name="Varghese N."/>
            <person name="Submissions S."/>
        </authorList>
    </citation>
    <scope>NUCLEOTIDE SEQUENCE [LARGE SCALE GENOMIC DNA]</scope>
    <source>
        <strain evidence="19">S5</strain>
    </source>
</reference>
<evidence type="ECO:0000256" key="10">
    <source>
        <dbReference type="ARBA" id="ARBA00022984"/>
    </source>
</evidence>
<dbReference type="UniPathway" id="UPA00219"/>
<dbReference type="GO" id="GO:0009252">
    <property type="term" value="P:peptidoglycan biosynthetic process"/>
    <property type="evidence" value="ECO:0007669"/>
    <property type="project" value="UniProtKB-UniPathway"/>
</dbReference>
<gene>
    <name evidence="18" type="ORF">SAMN05421734_1086</name>
</gene>
<dbReference type="InterPro" id="IPR015956">
    <property type="entry name" value="Peniciliin-bd_prot_C_sf"/>
</dbReference>
<feature type="chain" id="PRO_5017357372" description="serine-type D-Ala-D-Ala carboxypeptidase" evidence="16">
    <location>
        <begin position="30"/>
        <end position="442"/>
    </location>
</feature>
<dbReference type="PANTHER" id="PTHR21581:SF11">
    <property type="entry name" value="D-ALANYL-D-ALANINE CARBOXYPEPTIDASE DACA"/>
    <property type="match status" value="1"/>
</dbReference>
<evidence type="ECO:0000256" key="16">
    <source>
        <dbReference type="SAM" id="SignalP"/>
    </source>
</evidence>
<keyword evidence="6" id="KW-0645">Protease</keyword>
<accession>A0A1G6L9K2</accession>
<dbReference type="EC" id="3.4.16.4" evidence="4"/>
<dbReference type="PRINTS" id="PR00725">
    <property type="entry name" value="DADACBPTASE1"/>
</dbReference>
<feature type="active site" description="Acyl-ester intermediate" evidence="13">
    <location>
        <position position="63"/>
    </location>
</feature>
<evidence type="ECO:0000256" key="4">
    <source>
        <dbReference type="ARBA" id="ARBA00012448"/>
    </source>
</evidence>
<dbReference type="RefSeq" id="WP_245719450.1">
    <property type="nucleotide sequence ID" value="NZ_FMYI01000008.1"/>
</dbReference>
<feature type="signal peptide" evidence="16">
    <location>
        <begin position="1"/>
        <end position="29"/>
    </location>
</feature>
<evidence type="ECO:0000313" key="18">
    <source>
        <dbReference type="EMBL" id="SDC39970.1"/>
    </source>
</evidence>
<keyword evidence="9" id="KW-0133">Cell shape</keyword>
<sequence length="442" mass="49084">MINFKKMTVSLLMSIAIVLTSSSLNSVSAASLDLEAESAILVDAETGEILFAKEADIKLPPASMTKMMTEYLVLEAIDNGEFDWDTTIQIDDYPYAISANPAFSGIGLRQSQDYTVRQLYEGMAIISDNATTIALAELVAGSETEFVEMMNDKGEELGLTDYEFVNSTGLNNASLDGEHPEGTAEDADNLMSARATAILAYHLVNDYPEVLEFSSMLTSELDGEHLENLNWMLPWDNTNFAQYYFEGVDGLKTGFTTEAGYSFTSTAEQDGQRLITVVMRTDSYGARFEQTQELLDYGFSEFEKQTLFEAGDQLEDESVIDVDKGREDTVEVELADDLSAMVKDGEEDLYSIEYEFDTDYLNDDEELVAPIEQGDVVGQVRLVYGGEDHYGNIYEDQSDQRVDLIATSDVEQANWFMLSMGAIGDFFSDLFSTVVDSVTGWF</sequence>
<organism evidence="18 19">
    <name type="scientific">Pelagirhabdus alkalitolerans</name>
    <dbReference type="NCBI Taxonomy" id="1612202"/>
    <lineage>
        <taxon>Bacteria</taxon>
        <taxon>Bacillati</taxon>
        <taxon>Bacillota</taxon>
        <taxon>Bacilli</taxon>
        <taxon>Bacillales</taxon>
        <taxon>Bacillaceae</taxon>
        <taxon>Pelagirhabdus</taxon>
    </lineage>
</organism>
<evidence type="ECO:0000259" key="17">
    <source>
        <dbReference type="SMART" id="SM00936"/>
    </source>
</evidence>
<evidence type="ECO:0000256" key="13">
    <source>
        <dbReference type="PIRSR" id="PIRSR618044-1"/>
    </source>
</evidence>
<feature type="active site" evidence="13">
    <location>
        <position position="127"/>
    </location>
</feature>
<dbReference type="InterPro" id="IPR037167">
    <property type="entry name" value="Peptidase_S11_C_sf"/>
</dbReference>
<feature type="domain" description="Peptidase S11 D-Ala-D-Ala carboxypeptidase A C-terminal" evidence="17">
    <location>
        <begin position="302"/>
        <end position="412"/>
    </location>
</feature>
<dbReference type="Gene3D" id="3.40.710.10">
    <property type="entry name" value="DD-peptidase/beta-lactamase superfamily"/>
    <property type="match status" value="1"/>
</dbReference>
<comment type="function">
    <text evidence="1">Removes C-terminal D-alanyl residues from sugar-peptide cell wall precursors.</text>
</comment>
<evidence type="ECO:0000256" key="7">
    <source>
        <dbReference type="ARBA" id="ARBA00022729"/>
    </source>
</evidence>
<evidence type="ECO:0000256" key="5">
    <source>
        <dbReference type="ARBA" id="ARBA00022645"/>
    </source>
</evidence>
<dbReference type="AlphaFoldDB" id="A0A1G6L9K2"/>
<evidence type="ECO:0000256" key="11">
    <source>
        <dbReference type="ARBA" id="ARBA00023316"/>
    </source>
</evidence>
<dbReference type="GO" id="GO:0006508">
    <property type="term" value="P:proteolysis"/>
    <property type="evidence" value="ECO:0007669"/>
    <property type="project" value="UniProtKB-KW"/>
</dbReference>
<evidence type="ECO:0000313" key="19">
    <source>
        <dbReference type="Proteomes" id="UP000242949"/>
    </source>
</evidence>
<evidence type="ECO:0000256" key="9">
    <source>
        <dbReference type="ARBA" id="ARBA00022960"/>
    </source>
</evidence>
<dbReference type="SMART" id="SM00936">
    <property type="entry name" value="PBP5_C"/>
    <property type="match status" value="1"/>
</dbReference>
<dbReference type="InterPro" id="IPR012907">
    <property type="entry name" value="Peptidase_S11_C"/>
</dbReference>
<evidence type="ECO:0000256" key="8">
    <source>
        <dbReference type="ARBA" id="ARBA00022801"/>
    </source>
</evidence>
<evidence type="ECO:0000256" key="1">
    <source>
        <dbReference type="ARBA" id="ARBA00003217"/>
    </source>
</evidence>
<dbReference type="InterPro" id="IPR018044">
    <property type="entry name" value="Peptidase_S11"/>
</dbReference>
<evidence type="ECO:0000256" key="2">
    <source>
        <dbReference type="ARBA" id="ARBA00004752"/>
    </source>
</evidence>
<dbReference type="Gene3D" id="2.60.410.10">
    <property type="entry name" value="D-Ala-D-Ala carboxypeptidase, C-terminal domain"/>
    <property type="match status" value="1"/>
</dbReference>
<dbReference type="SUPFAM" id="SSF69189">
    <property type="entry name" value="Penicillin-binding protein associated domain"/>
    <property type="match status" value="1"/>
</dbReference>
<keyword evidence="8" id="KW-0378">Hydrolase</keyword>
<dbReference type="GO" id="GO:0008360">
    <property type="term" value="P:regulation of cell shape"/>
    <property type="evidence" value="ECO:0007669"/>
    <property type="project" value="UniProtKB-KW"/>
</dbReference>
<evidence type="ECO:0000256" key="14">
    <source>
        <dbReference type="PIRSR" id="PIRSR618044-2"/>
    </source>
</evidence>
<evidence type="ECO:0000256" key="3">
    <source>
        <dbReference type="ARBA" id="ARBA00007164"/>
    </source>
</evidence>
<dbReference type="InterPro" id="IPR001967">
    <property type="entry name" value="Peptidase_S11_N"/>
</dbReference>
<keyword evidence="7 16" id="KW-0732">Signal</keyword>
<dbReference type="SUPFAM" id="SSF56601">
    <property type="entry name" value="beta-lactamase/transpeptidase-like"/>
    <property type="match status" value="1"/>
</dbReference>
<comment type="similarity">
    <text evidence="3 15">Belongs to the peptidase S11 family.</text>
</comment>
<dbReference type="EMBL" id="FMYI01000008">
    <property type="protein sequence ID" value="SDC39970.1"/>
    <property type="molecule type" value="Genomic_DNA"/>
</dbReference>
<dbReference type="GO" id="GO:0009002">
    <property type="term" value="F:serine-type D-Ala-D-Ala carboxypeptidase activity"/>
    <property type="evidence" value="ECO:0007669"/>
    <property type="project" value="UniProtKB-EC"/>
</dbReference>
<dbReference type="GO" id="GO:0071555">
    <property type="term" value="P:cell wall organization"/>
    <property type="evidence" value="ECO:0007669"/>
    <property type="project" value="UniProtKB-KW"/>
</dbReference>
<dbReference type="STRING" id="1612202.SAMN05421734_1086"/>
<comment type="catalytic activity">
    <reaction evidence="12">
        <text>Preferential cleavage: (Ac)2-L-Lys-D-Ala-|-D-Ala. Also transpeptidation of peptidyl-alanyl moieties that are N-acyl substituents of D-alanine.</text>
        <dbReference type="EC" id="3.4.16.4"/>
    </reaction>
</comment>
<protein>
    <recommendedName>
        <fullName evidence="4">serine-type D-Ala-D-Ala carboxypeptidase</fullName>
        <ecNumber evidence="4">3.4.16.4</ecNumber>
    </recommendedName>
</protein>
<proteinExistence type="inferred from homology"/>
<dbReference type="InterPro" id="IPR012338">
    <property type="entry name" value="Beta-lactam/transpept-like"/>
</dbReference>
<feature type="binding site" evidence="14">
    <location>
        <position position="252"/>
    </location>
    <ligand>
        <name>substrate</name>
    </ligand>
</feature>
<dbReference type="Proteomes" id="UP000242949">
    <property type="component" value="Unassembled WGS sequence"/>
</dbReference>
<dbReference type="PANTHER" id="PTHR21581">
    <property type="entry name" value="D-ALANYL-D-ALANINE CARBOXYPEPTIDASE"/>
    <property type="match status" value="1"/>
</dbReference>
<dbReference type="Pfam" id="PF07943">
    <property type="entry name" value="PBP5_C"/>
    <property type="match status" value="1"/>
</dbReference>
<keyword evidence="11" id="KW-0961">Cell wall biogenesis/degradation</keyword>
<name>A0A1G6L9K2_9BACI</name>
<keyword evidence="5 18" id="KW-0121">Carboxypeptidase</keyword>
<keyword evidence="10" id="KW-0573">Peptidoglycan synthesis</keyword>
<comment type="pathway">
    <text evidence="2">Cell wall biogenesis; peptidoglycan biosynthesis.</text>
</comment>
<dbReference type="Pfam" id="PF00768">
    <property type="entry name" value="Peptidase_S11"/>
    <property type="match status" value="1"/>
</dbReference>
<evidence type="ECO:0000256" key="15">
    <source>
        <dbReference type="RuleBase" id="RU004016"/>
    </source>
</evidence>
<evidence type="ECO:0000256" key="12">
    <source>
        <dbReference type="ARBA" id="ARBA00034000"/>
    </source>
</evidence>
<evidence type="ECO:0000256" key="6">
    <source>
        <dbReference type="ARBA" id="ARBA00022670"/>
    </source>
</evidence>
<feature type="active site" description="Proton acceptor" evidence="13">
    <location>
        <position position="66"/>
    </location>
</feature>
<keyword evidence="19" id="KW-1185">Reference proteome</keyword>